<proteinExistence type="predicted"/>
<evidence type="ECO:0000256" key="1">
    <source>
        <dbReference type="SAM" id="MobiDB-lite"/>
    </source>
</evidence>
<sequence>MSYHQPYSLEAVFNERPRPIKELMAMPFDELAESIERRALAAFSTSMAHKSSSNFISNTLKSMESIMQDFREPKKQIAGDSYARGNRYLEPPLRRSTTGRLIEGPSKAAEERSDGNQILNKANASSSHVFLDPLGPLPNSSTIGTEKLGQIRKVVGDRDSIKNNNMQKYGNARDKHSTHRTTTAGGVSDRVHNTNNRIAGEDRWRSGEEPRVRTRISPNEDADWRDTVVRGRTQTEYAPTTHEHYDSRPTTAHRRKYRG</sequence>
<protein>
    <submittedName>
        <fullName evidence="2">Uncharacterized protein</fullName>
    </submittedName>
</protein>
<feature type="region of interest" description="Disordered" evidence="1">
    <location>
        <begin position="161"/>
        <end position="190"/>
    </location>
</feature>
<accession>A0A7S0USV0</accession>
<feature type="region of interest" description="Disordered" evidence="1">
    <location>
        <begin position="77"/>
        <end position="114"/>
    </location>
</feature>
<dbReference type="EMBL" id="HBFM01011575">
    <property type="protein sequence ID" value="CAD8770923.1"/>
    <property type="molecule type" value="Transcribed_RNA"/>
</dbReference>
<name>A0A7S0USV0_9CHLO</name>
<feature type="region of interest" description="Disordered" evidence="1">
    <location>
        <begin position="205"/>
        <end position="259"/>
    </location>
</feature>
<dbReference type="AlphaFoldDB" id="A0A7S0USV0"/>
<reference evidence="2" key="1">
    <citation type="submission" date="2021-01" db="EMBL/GenBank/DDBJ databases">
        <authorList>
            <person name="Corre E."/>
            <person name="Pelletier E."/>
            <person name="Niang G."/>
            <person name="Scheremetjew M."/>
            <person name="Finn R."/>
            <person name="Kale V."/>
            <person name="Holt S."/>
            <person name="Cochrane G."/>
            <person name="Meng A."/>
            <person name="Brown T."/>
            <person name="Cohen L."/>
        </authorList>
    </citation>
    <scope>NUCLEOTIDE SEQUENCE</scope>
    <source>
        <strain evidence="2">SAG 63-3</strain>
    </source>
</reference>
<gene>
    <name evidence="2" type="ORF">PPAR00522_LOCUS7325</name>
</gene>
<evidence type="ECO:0000313" key="2">
    <source>
        <dbReference type="EMBL" id="CAD8770923.1"/>
    </source>
</evidence>
<organism evidence="2">
    <name type="scientific">Polytomella parva</name>
    <dbReference type="NCBI Taxonomy" id="51329"/>
    <lineage>
        <taxon>Eukaryota</taxon>
        <taxon>Viridiplantae</taxon>
        <taxon>Chlorophyta</taxon>
        <taxon>core chlorophytes</taxon>
        <taxon>Chlorophyceae</taxon>
        <taxon>CS clade</taxon>
        <taxon>Chlamydomonadales</taxon>
        <taxon>Chlamydomonadaceae</taxon>
        <taxon>Polytomella</taxon>
    </lineage>
</organism>